<organism evidence="2 3">
    <name type="scientific">Meganyctiphanes norvegica</name>
    <name type="common">Northern krill</name>
    <name type="synonym">Thysanopoda norvegica</name>
    <dbReference type="NCBI Taxonomy" id="48144"/>
    <lineage>
        <taxon>Eukaryota</taxon>
        <taxon>Metazoa</taxon>
        <taxon>Ecdysozoa</taxon>
        <taxon>Arthropoda</taxon>
        <taxon>Crustacea</taxon>
        <taxon>Multicrustacea</taxon>
        <taxon>Malacostraca</taxon>
        <taxon>Eumalacostraca</taxon>
        <taxon>Eucarida</taxon>
        <taxon>Euphausiacea</taxon>
        <taxon>Euphausiidae</taxon>
        <taxon>Meganyctiphanes</taxon>
    </lineage>
</organism>
<gene>
    <name evidence="1" type="ORF">MNOR_LOCUS42179</name>
    <name evidence="2" type="ORF">MNOR_LOCUS42180</name>
</gene>
<protein>
    <submittedName>
        <fullName evidence="2">Uncharacterized protein</fullName>
    </submittedName>
</protein>
<dbReference type="EMBL" id="CAXKWB010213613">
    <property type="protein sequence ID" value="CAL4260917.1"/>
    <property type="molecule type" value="Genomic_DNA"/>
</dbReference>
<dbReference type="EMBL" id="CAXKWB010213613">
    <property type="protein sequence ID" value="CAL4260916.1"/>
    <property type="molecule type" value="Genomic_DNA"/>
</dbReference>
<evidence type="ECO:0000313" key="1">
    <source>
        <dbReference type="EMBL" id="CAL4260916.1"/>
    </source>
</evidence>
<accession>A0AAV2SYG6</accession>
<dbReference type="AlphaFoldDB" id="A0AAV2SYG6"/>
<keyword evidence="3" id="KW-1185">Reference proteome</keyword>
<name>A0AAV2SYG6_MEGNR</name>
<sequence length="155" mass="16079">EGGGDCGGYAENQCGCNYHSGGCTIDQAAPPNTACHCNYEGGWRCSGYVTSCKNGGSKLCTTPEANLPSCYQGNGDCGGYDDSCDCDYHSHGVFSGGGCKISRKAPDYTACHCYYKGGWSCGGSVRYCDPFNSLCSSPTDSKDSCNLGEGDCGGY</sequence>
<dbReference type="Proteomes" id="UP001497623">
    <property type="component" value="Unassembled WGS sequence"/>
</dbReference>
<comment type="caution">
    <text evidence="2">The sequence shown here is derived from an EMBL/GenBank/DDBJ whole genome shotgun (WGS) entry which is preliminary data.</text>
</comment>
<proteinExistence type="predicted"/>
<evidence type="ECO:0000313" key="3">
    <source>
        <dbReference type="Proteomes" id="UP001497623"/>
    </source>
</evidence>
<feature type="non-terminal residue" evidence="2">
    <location>
        <position position="1"/>
    </location>
</feature>
<evidence type="ECO:0000313" key="2">
    <source>
        <dbReference type="EMBL" id="CAL4260917.1"/>
    </source>
</evidence>
<reference evidence="2 3" key="1">
    <citation type="submission" date="2024-05" db="EMBL/GenBank/DDBJ databases">
        <authorList>
            <person name="Wallberg A."/>
        </authorList>
    </citation>
    <scope>NUCLEOTIDE SEQUENCE [LARGE SCALE GENOMIC DNA]</scope>
</reference>